<dbReference type="AlphaFoldDB" id="A0A552E8P6"/>
<protein>
    <submittedName>
        <fullName evidence="1">Uncharacterized protein</fullName>
    </submittedName>
</protein>
<comment type="caution">
    <text evidence="1">The sequence shown here is derived from an EMBL/GenBank/DDBJ whole genome shotgun (WGS) entry which is preliminary data.</text>
</comment>
<evidence type="ECO:0000313" key="1">
    <source>
        <dbReference type="EMBL" id="TRU30826.1"/>
    </source>
</evidence>
<dbReference type="EMBL" id="SFBK01000019">
    <property type="protein sequence ID" value="TRU30826.1"/>
    <property type="molecule type" value="Genomic_DNA"/>
</dbReference>
<gene>
    <name evidence="1" type="ORF">EWV80_01440</name>
</gene>
<evidence type="ECO:0000313" key="2">
    <source>
        <dbReference type="Proteomes" id="UP000320551"/>
    </source>
</evidence>
<name>A0A552E8P6_MICAE</name>
<dbReference type="Proteomes" id="UP000320551">
    <property type="component" value="Unassembled WGS sequence"/>
</dbReference>
<accession>A0A552E8P6</accession>
<reference evidence="1 2" key="1">
    <citation type="submission" date="2019-01" db="EMBL/GenBank/DDBJ databases">
        <title>Coherence of Microcystis species and biogeography revealed through population genomics.</title>
        <authorList>
            <person name="Perez-Carrascal O.M."/>
            <person name="Terrat Y."/>
            <person name="Giani A."/>
            <person name="Fortin N."/>
            <person name="Tromas N."/>
            <person name="Shapiro B.J."/>
        </authorList>
    </citation>
    <scope>NUCLEOTIDE SEQUENCE [LARGE SCALE GENOMIC DNA]</scope>
    <source>
        <strain evidence="1">Ma_QC_B_20070730_S2</strain>
    </source>
</reference>
<proteinExistence type="predicted"/>
<sequence>MANLFIADAAHGTLGNFYQCYRSSSLSWEITRVCGKKFVGGVRSQEPVVGRLRLCCPLFLYQFMY</sequence>
<organism evidence="1 2">
    <name type="scientific">Microcystis aeruginosa Ma_QC_B_20070730_S2</name>
    <dbReference type="NCBI Taxonomy" id="2486256"/>
    <lineage>
        <taxon>Bacteria</taxon>
        <taxon>Bacillati</taxon>
        <taxon>Cyanobacteriota</taxon>
        <taxon>Cyanophyceae</taxon>
        <taxon>Oscillatoriophycideae</taxon>
        <taxon>Chroococcales</taxon>
        <taxon>Microcystaceae</taxon>
        <taxon>Microcystis</taxon>
    </lineage>
</organism>